<reference evidence="1 2" key="1">
    <citation type="submission" date="2019-02" db="EMBL/GenBank/DDBJ databases">
        <title>Paenibacillus sp. nov., isolated from surface-sterilized tissue of Thalictrum simplex L.</title>
        <authorList>
            <person name="Tuo L."/>
        </authorList>
    </citation>
    <scope>NUCLEOTIDE SEQUENCE [LARGE SCALE GENOMIC DNA]</scope>
    <source>
        <strain evidence="1 2">N2SHLJ1</strain>
    </source>
</reference>
<dbReference type="InterPro" id="IPR050490">
    <property type="entry name" value="Bact_solute-bd_prot1"/>
</dbReference>
<proteinExistence type="predicted"/>
<dbReference type="AlphaFoldDB" id="A0A4Q9DYM6"/>
<accession>A0A4Q9DYM6</accession>
<dbReference type="SUPFAM" id="SSF53850">
    <property type="entry name" value="Periplasmic binding protein-like II"/>
    <property type="match status" value="1"/>
</dbReference>
<keyword evidence="2" id="KW-1185">Reference proteome</keyword>
<dbReference type="Gene3D" id="3.40.190.10">
    <property type="entry name" value="Periplasmic binding protein-like II"/>
    <property type="match status" value="2"/>
</dbReference>
<organism evidence="1 2">
    <name type="scientific">Paenibacillus thalictri</name>
    <dbReference type="NCBI Taxonomy" id="2527873"/>
    <lineage>
        <taxon>Bacteria</taxon>
        <taxon>Bacillati</taxon>
        <taxon>Bacillota</taxon>
        <taxon>Bacilli</taxon>
        <taxon>Bacillales</taxon>
        <taxon>Paenibacillaceae</taxon>
        <taxon>Paenibacillus</taxon>
    </lineage>
</organism>
<dbReference type="PANTHER" id="PTHR43649">
    <property type="entry name" value="ARABINOSE-BINDING PROTEIN-RELATED"/>
    <property type="match status" value="1"/>
</dbReference>
<evidence type="ECO:0000313" key="2">
    <source>
        <dbReference type="Proteomes" id="UP000293142"/>
    </source>
</evidence>
<dbReference type="PANTHER" id="PTHR43649:SF17">
    <property type="entry name" value="ABC TRANSPORTER SOLUTE BINDING PROTEIN-SUGAR TRANSPORT"/>
    <property type="match status" value="1"/>
</dbReference>
<gene>
    <name evidence="1" type="ORF">EYB31_00370</name>
</gene>
<protein>
    <submittedName>
        <fullName evidence="1">Extracellular solute-binding protein</fullName>
    </submittedName>
</protein>
<comment type="caution">
    <text evidence="1">The sequence shown here is derived from an EMBL/GenBank/DDBJ whole genome shotgun (WGS) entry which is preliminary data.</text>
</comment>
<name>A0A4Q9DYM6_9BACL</name>
<evidence type="ECO:0000313" key="1">
    <source>
        <dbReference type="EMBL" id="TBL81506.1"/>
    </source>
</evidence>
<dbReference type="OrthoDB" id="9787283at2"/>
<dbReference type="EMBL" id="SIRE01000002">
    <property type="protein sequence ID" value="TBL81506.1"/>
    <property type="molecule type" value="Genomic_DNA"/>
</dbReference>
<dbReference type="Proteomes" id="UP000293142">
    <property type="component" value="Unassembled WGS sequence"/>
</dbReference>
<sequence length="553" mass="61973">MLSKGSPECNILIKKGCVVMRLRSRKKLIAGMAGVITLVPLLAGCSSSANPTAGNKETSTTVSDLSAAGAFPIVKDKITFKAVGLTSGAQVTDFNNLPIFQDLEKKTNIHVDWTLSNRGDEWKQKKNLIFAGGDLPDMFLGETVLEADEIVQYGSQGLLMPLNDLIDKHMPNLKAIYEKYPNFKKMMTTPDGKMYSLPRLAYDPAYGANHVLYVNKKWLDKLNLKIPTTTEEYREVLKAFKANGYAENGNIPASFVFPLGIDALSGSFGIVNGPNNIYMDKDKVKHYYSQPEYRKYLEFMNSLYKEGLIDPESFTHNDATYLAKVRTEKIGFATYWSNTVVFGQPESAFVPVPPLKGPDGKQLWRSNNIPISSVGAAAIAKSNKHPEVAAQWLDVFYDQDTGFQFNEGYFGVQYTMNPDNTIHTVPTPPGMSSNDWKIQYIPKQWLGYESPEILDRLKDAINRNEKQLTTNMIAPVVDPNPYPSLFFAPEEVARLKVIKTDIDSYVIKSVPQFIINGVTDQSWSDYLGQLKKMGLDDWQKIYQVGYDKYKAGK</sequence>